<feature type="compositionally biased region" description="Polar residues" evidence="1">
    <location>
        <begin position="44"/>
        <end position="56"/>
    </location>
</feature>
<name>A0ABS1NP81_9ACTN</name>
<accession>A0ABS1NP81</accession>
<evidence type="ECO:0000256" key="1">
    <source>
        <dbReference type="SAM" id="MobiDB-lite"/>
    </source>
</evidence>
<proteinExistence type="predicted"/>
<evidence type="ECO:0000313" key="3">
    <source>
        <dbReference type="Proteomes" id="UP000634229"/>
    </source>
</evidence>
<evidence type="ECO:0000313" key="2">
    <source>
        <dbReference type="EMBL" id="MBL1101818.1"/>
    </source>
</evidence>
<feature type="region of interest" description="Disordered" evidence="1">
    <location>
        <begin position="24"/>
        <end position="56"/>
    </location>
</feature>
<protein>
    <submittedName>
        <fullName evidence="2">Uncharacterized protein</fullName>
    </submittedName>
</protein>
<reference evidence="2 3" key="1">
    <citation type="submission" date="2021-01" db="EMBL/GenBank/DDBJ databases">
        <title>WGS of actinomycetes isolated from Thailand.</title>
        <authorList>
            <person name="Thawai C."/>
        </authorList>
    </citation>
    <scope>NUCLEOTIDE SEQUENCE [LARGE SCALE GENOMIC DNA]</scope>
    <source>
        <strain evidence="2 3">CA1R205</strain>
    </source>
</reference>
<dbReference type="Proteomes" id="UP000634229">
    <property type="component" value="Unassembled WGS sequence"/>
</dbReference>
<gene>
    <name evidence="2" type="ORF">JK363_35315</name>
</gene>
<comment type="caution">
    <text evidence="2">The sequence shown here is derived from an EMBL/GenBank/DDBJ whole genome shotgun (WGS) entry which is preliminary data.</text>
</comment>
<keyword evidence="3" id="KW-1185">Reference proteome</keyword>
<dbReference type="RefSeq" id="WP_201881662.1">
    <property type="nucleotide sequence ID" value="NZ_JAERRF010000033.1"/>
</dbReference>
<dbReference type="EMBL" id="JAERRF010000033">
    <property type="protein sequence ID" value="MBL1101818.1"/>
    <property type="molecule type" value="Genomic_DNA"/>
</dbReference>
<sequence>MDALARILAEPAYRPKIARQLSKGESIHSPAAQLHHAREAVPTVASSNKQANGCHT</sequence>
<organism evidence="2 3">
    <name type="scientific">Streptomyces coffeae</name>
    <dbReference type="NCBI Taxonomy" id="621382"/>
    <lineage>
        <taxon>Bacteria</taxon>
        <taxon>Bacillati</taxon>
        <taxon>Actinomycetota</taxon>
        <taxon>Actinomycetes</taxon>
        <taxon>Kitasatosporales</taxon>
        <taxon>Streptomycetaceae</taxon>
        <taxon>Streptomyces</taxon>
    </lineage>
</organism>